<dbReference type="Pfam" id="PF04307">
    <property type="entry name" value="YdjM"/>
    <property type="match status" value="1"/>
</dbReference>
<feature type="transmembrane region" description="Helical" evidence="1">
    <location>
        <begin position="81"/>
        <end position="101"/>
    </location>
</feature>
<feature type="transmembrane region" description="Helical" evidence="1">
    <location>
        <begin position="108"/>
        <end position="126"/>
    </location>
</feature>
<dbReference type="EMBL" id="FPHK01000078">
    <property type="protein sequence ID" value="SFV64448.1"/>
    <property type="molecule type" value="Genomic_DNA"/>
</dbReference>
<dbReference type="PANTHER" id="PTHR35531:SF1">
    <property type="entry name" value="INNER MEMBRANE PROTEIN YBCI-RELATED"/>
    <property type="match status" value="1"/>
</dbReference>
<name>A0A1W1CF31_9ZZZZ</name>
<keyword evidence="1" id="KW-0812">Transmembrane</keyword>
<organism evidence="2">
    <name type="scientific">hydrothermal vent metagenome</name>
    <dbReference type="NCBI Taxonomy" id="652676"/>
    <lineage>
        <taxon>unclassified sequences</taxon>
        <taxon>metagenomes</taxon>
        <taxon>ecological metagenomes</taxon>
    </lineage>
</organism>
<dbReference type="InterPro" id="IPR007404">
    <property type="entry name" value="YdjM-like"/>
</dbReference>
<evidence type="ECO:0000256" key="1">
    <source>
        <dbReference type="SAM" id="Phobius"/>
    </source>
</evidence>
<dbReference type="PANTHER" id="PTHR35531">
    <property type="entry name" value="INNER MEMBRANE PROTEIN YBCI-RELATED"/>
    <property type="match status" value="1"/>
</dbReference>
<proteinExistence type="predicted"/>
<evidence type="ECO:0000313" key="2">
    <source>
        <dbReference type="EMBL" id="SFV64448.1"/>
    </source>
</evidence>
<dbReference type="AlphaFoldDB" id="A0A1W1CF31"/>
<gene>
    <name evidence="2" type="ORF">MNB_SM-6-522</name>
</gene>
<dbReference type="GO" id="GO:0016787">
    <property type="term" value="F:hydrolase activity"/>
    <property type="evidence" value="ECO:0007669"/>
    <property type="project" value="UniProtKB-KW"/>
</dbReference>
<feature type="transmembrane region" description="Helical" evidence="1">
    <location>
        <begin position="7"/>
        <end position="27"/>
    </location>
</feature>
<sequence length="193" mass="21830">MIAKTHMLSSLSLGMAIPIVATTLYHFPLPNSILLALFLGGVFVGSTFPDIDEPNSYIGRKLSLFSRFLSLFINHRGITHTILVLFIYYGLFFALLTTLHFDAKMREYIIYSFAGFIVGNIGHILGDMTTISGVSLFYPVIRKNIGLLPKPLRYCTGGKVENSFIRPLFTLIFLAESFYLFKMYNGHFIMHLL</sequence>
<protein>
    <submittedName>
        <fullName evidence="2">Membrane-bound metal-dependent hydrolase YdjM, induced during SOS response</fullName>
    </submittedName>
</protein>
<feature type="transmembrane region" description="Helical" evidence="1">
    <location>
        <begin position="164"/>
        <end position="181"/>
    </location>
</feature>
<reference evidence="2" key="1">
    <citation type="submission" date="2016-10" db="EMBL/GenBank/DDBJ databases">
        <authorList>
            <person name="de Groot N.N."/>
        </authorList>
    </citation>
    <scope>NUCLEOTIDE SEQUENCE</scope>
</reference>
<keyword evidence="1" id="KW-0472">Membrane</keyword>
<keyword evidence="1" id="KW-1133">Transmembrane helix</keyword>
<keyword evidence="2" id="KW-0378">Hydrolase</keyword>
<accession>A0A1W1CF31</accession>